<organism evidence="2 3">
    <name type="scientific">Nocardia terpenica</name>
    <dbReference type="NCBI Taxonomy" id="455432"/>
    <lineage>
        <taxon>Bacteria</taxon>
        <taxon>Bacillati</taxon>
        <taxon>Actinomycetota</taxon>
        <taxon>Actinomycetes</taxon>
        <taxon>Mycobacteriales</taxon>
        <taxon>Nocardiaceae</taxon>
        <taxon>Nocardia</taxon>
    </lineage>
</organism>
<dbReference type="GO" id="GO:0016787">
    <property type="term" value="F:hydrolase activity"/>
    <property type="evidence" value="ECO:0007669"/>
    <property type="project" value="UniProtKB-KW"/>
</dbReference>
<dbReference type="SUPFAM" id="SSF56601">
    <property type="entry name" value="beta-lactamase/transpeptidase-like"/>
    <property type="match status" value="1"/>
</dbReference>
<dbReference type="AlphaFoldDB" id="A0A164PIM2"/>
<keyword evidence="2" id="KW-0378">Hydrolase</keyword>
<dbReference type="InterPro" id="IPR012338">
    <property type="entry name" value="Beta-lactam/transpept-like"/>
</dbReference>
<keyword evidence="3" id="KW-1185">Reference proteome</keyword>
<dbReference type="InterPro" id="IPR001466">
    <property type="entry name" value="Beta-lactam-related"/>
</dbReference>
<dbReference type="EMBL" id="LWGR01000003">
    <property type="protein sequence ID" value="KZM75620.1"/>
    <property type="molecule type" value="Genomic_DNA"/>
</dbReference>
<dbReference type="Pfam" id="PF00144">
    <property type="entry name" value="Beta-lactamase"/>
    <property type="match status" value="1"/>
</dbReference>
<dbReference type="InterPro" id="IPR050491">
    <property type="entry name" value="AmpC-like"/>
</dbReference>
<name>A0A164PIM2_9NOCA</name>
<evidence type="ECO:0000259" key="1">
    <source>
        <dbReference type="Pfam" id="PF00144"/>
    </source>
</evidence>
<feature type="domain" description="Beta-lactamase-related" evidence="1">
    <location>
        <begin position="39"/>
        <end position="365"/>
    </location>
</feature>
<reference evidence="2 3" key="1">
    <citation type="submission" date="2016-04" db="EMBL/GenBank/DDBJ databases">
        <authorList>
            <person name="Evans L.H."/>
            <person name="Alamgir A."/>
            <person name="Owens N."/>
            <person name="Weber N.D."/>
            <person name="Virtaneva K."/>
            <person name="Barbian K."/>
            <person name="Babar A."/>
            <person name="Rosenke K."/>
        </authorList>
    </citation>
    <scope>NUCLEOTIDE SEQUENCE [LARGE SCALE GENOMIC DNA]</scope>
    <source>
        <strain evidence="2 3">IFM 0406</strain>
    </source>
</reference>
<gene>
    <name evidence="2" type="ORF">AWN90_19860</name>
</gene>
<sequence length="381" mass="40316">MWMAAAAVTVCSVAACETAGTSAAPGAEGTAIVRALDTVTQRGLPGAQVVITEHGRDRTMTSGVGDGATGARFPDGAHIRIGSNTKTFVSVVLAQLVAEGQVDLDAPVERYLPGVVRGNGNDGNRVTVRNLLQHTSGLPDYIPSGDPAALARANPAQLRVDREAVRQQYYAPADLVARAMTMPPRFEPGAKSVYTNTNYIVLGMLIERVTGRPIATEIDRRILAPLGLRDTYFPAADDTGLREPHAQGYDIADGKRIDVTAENTSWAWAAGAMVSTGADMNRFFTALLGGKLVPPAQLAEMRKTMPWDRDSGGYGLGLIHIPVSCGKDVWGHGGSIFGFETHNGVTADGRAVTLTVNELPRDQSDMDIITKAFDTAICAAS</sequence>
<dbReference type="Proteomes" id="UP000076512">
    <property type="component" value="Unassembled WGS sequence"/>
</dbReference>
<dbReference type="RefSeq" id="WP_231951489.1">
    <property type="nucleotide sequence ID" value="NZ_KV411303.1"/>
</dbReference>
<dbReference type="PANTHER" id="PTHR46825">
    <property type="entry name" value="D-ALANYL-D-ALANINE-CARBOXYPEPTIDASE/ENDOPEPTIDASE AMPH"/>
    <property type="match status" value="1"/>
</dbReference>
<evidence type="ECO:0000313" key="2">
    <source>
        <dbReference type="EMBL" id="KZM75620.1"/>
    </source>
</evidence>
<proteinExistence type="predicted"/>
<dbReference type="STRING" id="455432.AWN90_19860"/>
<dbReference type="Gene3D" id="3.40.710.10">
    <property type="entry name" value="DD-peptidase/beta-lactamase superfamily"/>
    <property type="match status" value="1"/>
</dbReference>
<dbReference type="PANTHER" id="PTHR46825:SF7">
    <property type="entry name" value="D-ALANYL-D-ALANINE CARBOXYPEPTIDASE"/>
    <property type="match status" value="1"/>
</dbReference>
<protein>
    <submittedName>
        <fullName evidence="2">Serine hydrolase</fullName>
    </submittedName>
</protein>
<comment type="caution">
    <text evidence="2">The sequence shown here is derived from an EMBL/GenBank/DDBJ whole genome shotgun (WGS) entry which is preliminary data.</text>
</comment>
<accession>A0A164PIM2</accession>
<evidence type="ECO:0000313" key="3">
    <source>
        <dbReference type="Proteomes" id="UP000076512"/>
    </source>
</evidence>